<dbReference type="Proteomes" id="UP000001307">
    <property type="component" value="Unassembled WGS sequence"/>
</dbReference>
<dbReference type="Gene3D" id="3.10.100.10">
    <property type="entry name" value="Mannose-Binding Protein A, subunit A"/>
    <property type="match status" value="1"/>
</dbReference>
<feature type="region of interest" description="Disordered" evidence="2">
    <location>
        <begin position="277"/>
        <end position="301"/>
    </location>
</feature>
<dbReference type="InterPro" id="IPR016186">
    <property type="entry name" value="C-type_lectin-like/link_sf"/>
</dbReference>
<dbReference type="InterPro" id="IPR001304">
    <property type="entry name" value="C-type_lectin-like"/>
</dbReference>
<feature type="coiled-coil region" evidence="1">
    <location>
        <begin position="390"/>
        <end position="431"/>
    </location>
</feature>
<name>E4WVW7_OIKDI</name>
<organism evidence="4">
    <name type="scientific">Oikopleura dioica</name>
    <name type="common">Tunicate</name>
    <dbReference type="NCBI Taxonomy" id="34765"/>
    <lineage>
        <taxon>Eukaryota</taxon>
        <taxon>Metazoa</taxon>
        <taxon>Chordata</taxon>
        <taxon>Tunicata</taxon>
        <taxon>Appendicularia</taxon>
        <taxon>Copelata</taxon>
        <taxon>Oikopleuridae</taxon>
        <taxon>Oikopleura</taxon>
    </lineage>
</organism>
<gene>
    <name evidence="4" type="ORF">GSOID_T00009025001</name>
</gene>
<evidence type="ECO:0000313" key="4">
    <source>
        <dbReference type="EMBL" id="CBY21270.1"/>
    </source>
</evidence>
<dbReference type="OrthoDB" id="7357196at2759"/>
<keyword evidence="5" id="KW-1185">Reference proteome</keyword>
<sequence length="433" mass="48423">MKSLILLLSEGIAASREFGLQNKAFEFYEENGINWFDAAAICYEKGGELAHFDDPYDHLYAMKSIPSSAKVWIGYSDLGNEGNWLTIRNEPAEYVRWASSEPDNRNGLEHCGILVMGPWGRGRFVDGNCHSTTGIVEWEQPVHVLCRFDGPKPPPPTMNPIELEVMEKLGIPLPTTTTTGEPTLPSWAETTTTPMITPEMPVNNIALDPQLIDDLETTKAKLAENSSKVSKILTQLDNQDRELKMIGSVTNFLKEDNTKIFTHLEEMMQQRRVIAVTEESEGSGEVPKEPESSAADDAPAAEFEEPKVVFKSSAASKEQELFMKQQMELNKNFLKKLGNAKLSIYFFIKYSEKQKELIKELREKSGGAKSGSEVGGATGFQITQAVELALQEERSKNGDLERTVNGLKAKLMTFENKMSEINNVLLEYKQRKG</sequence>
<dbReference type="EMBL" id="FN653017">
    <property type="protein sequence ID" value="CBY21270.1"/>
    <property type="molecule type" value="Genomic_DNA"/>
</dbReference>
<evidence type="ECO:0000259" key="3">
    <source>
        <dbReference type="PROSITE" id="PS50041"/>
    </source>
</evidence>
<dbReference type="Pfam" id="PF00059">
    <property type="entry name" value="Lectin_C"/>
    <property type="match status" value="1"/>
</dbReference>
<keyword evidence="1" id="KW-0175">Coiled coil</keyword>
<accession>E4WVW7</accession>
<feature type="domain" description="C-type lectin" evidence="3">
    <location>
        <begin position="20"/>
        <end position="119"/>
    </location>
</feature>
<dbReference type="SMART" id="SM00034">
    <property type="entry name" value="CLECT"/>
    <property type="match status" value="1"/>
</dbReference>
<proteinExistence type="predicted"/>
<evidence type="ECO:0000256" key="1">
    <source>
        <dbReference type="SAM" id="Coils"/>
    </source>
</evidence>
<dbReference type="AlphaFoldDB" id="E4WVW7"/>
<dbReference type="InterPro" id="IPR016187">
    <property type="entry name" value="CTDL_fold"/>
</dbReference>
<reference evidence="4" key="1">
    <citation type="journal article" date="2010" name="Science">
        <title>Plasticity of animal genome architecture unmasked by rapid evolution of a pelagic tunicate.</title>
        <authorList>
            <person name="Denoeud F."/>
            <person name="Henriet S."/>
            <person name="Mungpakdee S."/>
            <person name="Aury J.M."/>
            <person name="Da Silva C."/>
            <person name="Brinkmann H."/>
            <person name="Mikhaleva J."/>
            <person name="Olsen L.C."/>
            <person name="Jubin C."/>
            <person name="Canestro C."/>
            <person name="Bouquet J.M."/>
            <person name="Danks G."/>
            <person name="Poulain J."/>
            <person name="Campsteijn C."/>
            <person name="Adamski M."/>
            <person name="Cross I."/>
            <person name="Yadetie F."/>
            <person name="Muffato M."/>
            <person name="Louis A."/>
            <person name="Butcher S."/>
            <person name="Tsagkogeorga G."/>
            <person name="Konrad A."/>
            <person name="Singh S."/>
            <person name="Jensen M.F."/>
            <person name="Cong E.H."/>
            <person name="Eikeseth-Otteraa H."/>
            <person name="Noel B."/>
            <person name="Anthouard V."/>
            <person name="Porcel B.M."/>
            <person name="Kachouri-Lafond R."/>
            <person name="Nishino A."/>
            <person name="Ugolini M."/>
            <person name="Chourrout P."/>
            <person name="Nishida H."/>
            <person name="Aasland R."/>
            <person name="Huzurbazar S."/>
            <person name="Westhof E."/>
            <person name="Delsuc F."/>
            <person name="Lehrach H."/>
            <person name="Reinhardt R."/>
            <person name="Weissenbach J."/>
            <person name="Roy S.W."/>
            <person name="Artiguenave F."/>
            <person name="Postlethwait J.H."/>
            <person name="Manak J.R."/>
            <person name="Thompson E.M."/>
            <person name="Jaillon O."/>
            <person name="Du Pasquier L."/>
            <person name="Boudinot P."/>
            <person name="Liberles D.A."/>
            <person name="Volff J.N."/>
            <person name="Philippe H."/>
            <person name="Lenhard B."/>
            <person name="Roest Crollius H."/>
            <person name="Wincker P."/>
            <person name="Chourrout D."/>
        </authorList>
    </citation>
    <scope>NUCLEOTIDE SEQUENCE [LARGE SCALE GENOMIC DNA]</scope>
</reference>
<dbReference type="PROSITE" id="PS50041">
    <property type="entry name" value="C_TYPE_LECTIN_2"/>
    <property type="match status" value="1"/>
</dbReference>
<evidence type="ECO:0000256" key="2">
    <source>
        <dbReference type="SAM" id="MobiDB-lite"/>
    </source>
</evidence>
<dbReference type="InParanoid" id="E4WVW7"/>
<dbReference type="SUPFAM" id="SSF56436">
    <property type="entry name" value="C-type lectin-like"/>
    <property type="match status" value="1"/>
</dbReference>
<protein>
    <recommendedName>
        <fullName evidence="3">C-type lectin domain-containing protein</fullName>
    </recommendedName>
</protein>
<dbReference type="CDD" id="cd00037">
    <property type="entry name" value="CLECT"/>
    <property type="match status" value="1"/>
</dbReference>
<feature type="compositionally biased region" description="Low complexity" evidence="2">
    <location>
        <begin position="292"/>
        <end position="301"/>
    </location>
</feature>
<evidence type="ECO:0000313" key="5">
    <source>
        <dbReference type="Proteomes" id="UP000001307"/>
    </source>
</evidence>